<keyword evidence="6 9" id="KW-1133">Transmembrane helix</keyword>
<keyword evidence="12" id="KW-1185">Reference proteome</keyword>
<sequence>MQTLTILALSWQHLLIVAIIVLILFGGKKIPEMMRGLGSGIKEFKDAVKEEDKKTSEETNSTAGTPKNNNSTPTN</sequence>
<dbReference type="InterPro" id="IPR006312">
    <property type="entry name" value="TatA/E"/>
</dbReference>
<dbReference type="NCBIfam" id="TIGR01411">
    <property type="entry name" value="tatAE"/>
    <property type="match status" value="1"/>
</dbReference>
<evidence type="ECO:0000256" key="10">
    <source>
        <dbReference type="SAM" id="MobiDB-lite"/>
    </source>
</evidence>
<feature type="compositionally biased region" description="Polar residues" evidence="10">
    <location>
        <begin position="58"/>
        <end position="75"/>
    </location>
</feature>
<dbReference type="PANTHER" id="PTHR42982">
    <property type="entry name" value="SEC-INDEPENDENT PROTEIN TRANSLOCASE PROTEIN TATA"/>
    <property type="match status" value="1"/>
</dbReference>
<protein>
    <recommendedName>
        <fullName evidence="9">Sec-independent protein translocase protein TatA</fullName>
    </recommendedName>
</protein>
<dbReference type="STRING" id="713588.SAMN05421789_104207"/>
<comment type="function">
    <text evidence="9">Part of the twin-arginine translocation (Tat) system that transports large folded proteins containing a characteristic twin-arginine motif in their signal peptide across membranes. TatA could form the protein-conducting channel of the Tat system.</text>
</comment>
<keyword evidence="5 9" id="KW-0653">Protein transport</keyword>
<evidence type="ECO:0000256" key="4">
    <source>
        <dbReference type="ARBA" id="ARBA00022692"/>
    </source>
</evidence>
<evidence type="ECO:0000256" key="1">
    <source>
        <dbReference type="ARBA" id="ARBA00004162"/>
    </source>
</evidence>
<evidence type="ECO:0000313" key="12">
    <source>
        <dbReference type="Proteomes" id="UP000185839"/>
    </source>
</evidence>
<organism evidence="11 12">
    <name type="scientific">Kaistella chaponensis</name>
    <dbReference type="NCBI Taxonomy" id="713588"/>
    <lineage>
        <taxon>Bacteria</taxon>
        <taxon>Pseudomonadati</taxon>
        <taxon>Bacteroidota</taxon>
        <taxon>Flavobacteriia</taxon>
        <taxon>Flavobacteriales</taxon>
        <taxon>Weeksellaceae</taxon>
        <taxon>Chryseobacterium group</taxon>
        <taxon>Kaistella</taxon>
    </lineage>
</organism>
<evidence type="ECO:0000256" key="8">
    <source>
        <dbReference type="ARBA" id="ARBA00023136"/>
    </source>
</evidence>
<keyword evidence="8 9" id="KW-0472">Membrane</keyword>
<dbReference type="Proteomes" id="UP000185839">
    <property type="component" value="Unassembled WGS sequence"/>
</dbReference>
<proteinExistence type="inferred from homology"/>
<dbReference type="EMBL" id="FTOI01000004">
    <property type="protein sequence ID" value="SIS68647.1"/>
    <property type="molecule type" value="Genomic_DNA"/>
</dbReference>
<accession>A0A1N7L4A8</accession>
<comment type="subunit">
    <text evidence="9">Forms a complex with TatC.</text>
</comment>
<evidence type="ECO:0000256" key="5">
    <source>
        <dbReference type="ARBA" id="ARBA00022927"/>
    </source>
</evidence>
<dbReference type="RefSeq" id="WP_076386403.1">
    <property type="nucleotide sequence ID" value="NZ_FTOI01000004.1"/>
</dbReference>
<dbReference type="PANTHER" id="PTHR42982:SF1">
    <property type="entry name" value="SEC-INDEPENDENT PROTEIN TRANSLOCASE PROTEIN TATA"/>
    <property type="match status" value="1"/>
</dbReference>
<evidence type="ECO:0000256" key="3">
    <source>
        <dbReference type="ARBA" id="ARBA00022475"/>
    </source>
</evidence>
<dbReference type="OrthoDB" id="9812812at2"/>
<dbReference type="Gene3D" id="1.20.5.3310">
    <property type="match status" value="1"/>
</dbReference>
<feature type="transmembrane region" description="Helical" evidence="9">
    <location>
        <begin position="6"/>
        <end position="25"/>
    </location>
</feature>
<keyword evidence="7 9" id="KW-0811">Translocation</keyword>
<dbReference type="InterPro" id="IPR003369">
    <property type="entry name" value="TatA/B/E"/>
</dbReference>
<keyword evidence="2 9" id="KW-0813">Transport</keyword>
<evidence type="ECO:0000256" key="6">
    <source>
        <dbReference type="ARBA" id="ARBA00022989"/>
    </source>
</evidence>
<comment type="subcellular location">
    <subcellularLocation>
        <location evidence="1 9">Cell membrane</location>
        <topology evidence="1 9">Single-pass membrane protein</topology>
    </subcellularLocation>
</comment>
<dbReference type="AlphaFoldDB" id="A0A1N7L4A8"/>
<dbReference type="GO" id="GO:0043953">
    <property type="term" value="P:protein transport by the Tat complex"/>
    <property type="evidence" value="ECO:0007669"/>
    <property type="project" value="UniProtKB-UniRule"/>
</dbReference>
<evidence type="ECO:0000256" key="9">
    <source>
        <dbReference type="HAMAP-Rule" id="MF_00236"/>
    </source>
</evidence>
<gene>
    <name evidence="9" type="primary">tatA</name>
    <name evidence="11" type="ORF">SAMN05421789_104207</name>
</gene>
<dbReference type="HAMAP" id="MF_00236">
    <property type="entry name" value="TatA_E"/>
    <property type="match status" value="1"/>
</dbReference>
<keyword evidence="3 9" id="KW-1003">Cell membrane</keyword>
<evidence type="ECO:0000313" key="11">
    <source>
        <dbReference type="EMBL" id="SIS68647.1"/>
    </source>
</evidence>
<name>A0A1N7L4A8_9FLAO</name>
<dbReference type="GO" id="GO:0033281">
    <property type="term" value="C:TAT protein transport complex"/>
    <property type="evidence" value="ECO:0007669"/>
    <property type="project" value="UniProtKB-UniRule"/>
</dbReference>
<feature type="compositionally biased region" description="Basic and acidic residues" evidence="10">
    <location>
        <begin position="47"/>
        <end position="57"/>
    </location>
</feature>
<dbReference type="GO" id="GO:0008320">
    <property type="term" value="F:protein transmembrane transporter activity"/>
    <property type="evidence" value="ECO:0007669"/>
    <property type="project" value="UniProtKB-UniRule"/>
</dbReference>
<comment type="similarity">
    <text evidence="9">Belongs to the TatA/E family.</text>
</comment>
<evidence type="ECO:0000256" key="7">
    <source>
        <dbReference type="ARBA" id="ARBA00023010"/>
    </source>
</evidence>
<reference evidence="12" key="1">
    <citation type="submission" date="2017-01" db="EMBL/GenBank/DDBJ databases">
        <authorList>
            <person name="Varghese N."/>
            <person name="Submissions S."/>
        </authorList>
    </citation>
    <scope>NUCLEOTIDE SEQUENCE [LARGE SCALE GENOMIC DNA]</scope>
    <source>
        <strain evidence="12">DSM 23145</strain>
    </source>
</reference>
<keyword evidence="4 9" id="KW-0812">Transmembrane</keyword>
<evidence type="ECO:0000256" key="2">
    <source>
        <dbReference type="ARBA" id="ARBA00022448"/>
    </source>
</evidence>
<feature type="region of interest" description="Disordered" evidence="10">
    <location>
        <begin position="47"/>
        <end position="75"/>
    </location>
</feature>
<dbReference type="Pfam" id="PF02416">
    <property type="entry name" value="TatA_B_E"/>
    <property type="match status" value="1"/>
</dbReference>